<feature type="domain" description="Bro-N" evidence="1">
    <location>
        <begin position="12"/>
        <end position="116"/>
    </location>
</feature>
<evidence type="ECO:0000313" key="3">
    <source>
        <dbReference type="Proteomes" id="UP000198870"/>
    </source>
</evidence>
<accession>A0A1G5G203</accession>
<proteinExistence type="predicted"/>
<dbReference type="EMBL" id="FMUX01000009">
    <property type="protein sequence ID" value="SCY45347.1"/>
    <property type="molecule type" value="Genomic_DNA"/>
</dbReference>
<sequence length="316" mass="35205">MHKKQDSSLTPSPPVSQFQFGVHGVRVVIINGEPWWVAKDACDVLEIKNARSSLALLDDDEKNSVHIMDGTPGNPEKTVINEPGLYTLILKSRKPEAKAFKRWITHEVLPQIRKTGRYAVADNYPPMSLDPMAVIRAAEEACAEIGLGPRASLVVARKFGVKIGTPKKLLPVIPPYTRKVYEITGPAPPSRKQQGEKIGASIRARRKRLKMTAVELGRQAFPGRTRDSSAGLICRMEKGQSLSEKKLAAINAVLGDEMPPELRTQELTVASSIIDRFPFIPDLCKIDLYCDKHARNERERLMPVRKLAVDVFEAWV</sequence>
<protein>
    <submittedName>
        <fullName evidence="2">BRO family, N-terminal domain</fullName>
    </submittedName>
</protein>
<dbReference type="SMART" id="SM01040">
    <property type="entry name" value="Bro-N"/>
    <property type="match status" value="1"/>
</dbReference>
<reference evidence="2 3" key="1">
    <citation type="submission" date="2016-10" db="EMBL/GenBank/DDBJ databases">
        <authorList>
            <person name="de Groot N.N."/>
        </authorList>
    </citation>
    <scope>NUCLEOTIDE SEQUENCE [LARGE SCALE GENOMIC DNA]</scope>
    <source>
        <strain evidence="2 3">AA1</strain>
    </source>
</reference>
<dbReference type="PROSITE" id="PS51750">
    <property type="entry name" value="BRO_N"/>
    <property type="match status" value="1"/>
</dbReference>
<keyword evidence="3" id="KW-1185">Reference proteome</keyword>
<dbReference type="InterPro" id="IPR003497">
    <property type="entry name" value="BRO_N_domain"/>
</dbReference>
<dbReference type="OrthoDB" id="5432621at2"/>
<dbReference type="PANTHER" id="PTHR36180:SF2">
    <property type="entry name" value="BRO FAMILY PROTEIN"/>
    <property type="match status" value="1"/>
</dbReference>
<dbReference type="STRING" id="419481.SAMN05216233_109144"/>
<evidence type="ECO:0000313" key="2">
    <source>
        <dbReference type="EMBL" id="SCY45347.1"/>
    </source>
</evidence>
<name>A0A1G5G203_9BACT</name>
<dbReference type="Proteomes" id="UP000198870">
    <property type="component" value="Unassembled WGS sequence"/>
</dbReference>
<gene>
    <name evidence="2" type="ORF">SAMN05216233_109144</name>
</gene>
<organism evidence="2 3">
    <name type="scientific">Desulfoluna spongiiphila</name>
    <dbReference type="NCBI Taxonomy" id="419481"/>
    <lineage>
        <taxon>Bacteria</taxon>
        <taxon>Pseudomonadati</taxon>
        <taxon>Thermodesulfobacteriota</taxon>
        <taxon>Desulfobacteria</taxon>
        <taxon>Desulfobacterales</taxon>
        <taxon>Desulfolunaceae</taxon>
        <taxon>Desulfoluna</taxon>
    </lineage>
</organism>
<dbReference type="AlphaFoldDB" id="A0A1G5G203"/>
<dbReference type="Pfam" id="PF02498">
    <property type="entry name" value="Bro-N"/>
    <property type="match status" value="1"/>
</dbReference>
<evidence type="ECO:0000259" key="1">
    <source>
        <dbReference type="PROSITE" id="PS51750"/>
    </source>
</evidence>
<dbReference type="PANTHER" id="PTHR36180">
    <property type="entry name" value="DNA-BINDING PROTEIN-RELATED-RELATED"/>
    <property type="match status" value="1"/>
</dbReference>